<dbReference type="GO" id="GO:0005524">
    <property type="term" value="F:ATP binding"/>
    <property type="evidence" value="ECO:0007669"/>
    <property type="project" value="InterPro"/>
</dbReference>
<dbReference type="SMART" id="SM01340">
    <property type="entry name" value="DNA_mis_repair"/>
    <property type="match status" value="1"/>
</dbReference>
<dbReference type="GO" id="GO:0032389">
    <property type="term" value="C:MutLalpha complex"/>
    <property type="evidence" value="ECO:0007669"/>
    <property type="project" value="TreeGrafter"/>
</dbReference>
<reference evidence="3" key="1">
    <citation type="submission" date="2021-02" db="EMBL/GenBank/DDBJ databases">
        <authorList>
            <person name="Nowell W R."/>
        </authorList>
    </citation>
    <scope>NUCLEOTIDE SEQUENCE</scope>
</reference>
<dbReference type="EMBL" id="CAJOBH010232471">
    <property type="protein sequence ID" value="CAF5076810.1"/>
    <property type="molecule type" value="Genomic_DNA"/>
</dbReference>
<organism evidence="3 5">
    <name type="scientific">Rotaria magnacalcarata</name>
    <dbReference type="NCBI Taxonomy" id="392030"/>
    <lineage>
        <taxon>Eukaryota</taxon>
        <taxon>Metazoa</taxon>
        <taxon>Spiralia</taxon>
        <taxon>Gnathifera</taxon>
        <taxon>Rotifera</taxon>
        <taxon>Eurotatoria</taxon>
        <taxon>Bdelloidea</taxon>
        <taxon>Philodinida</taxon>
        <taxon>Philodinidae</taxon>
        <taxon>Rotaria</taxon>
    </lineage>
</organism>
<feature type="domain" description="DNA mismatch repair protein S5" evidence="2">
    <location>
        <begin position="1"/>
        <end position="80"/>
    </location>
</feature>
<evidence type="ECO:0000256" key="1">
    <source>
        <dbReference type="SAM" id="MobiDB-lite"/>
    </source>
</evidence>
<dbReference type="GO" id="GO:0016887">
    <property type="term" value="F:ATP hydrolysis activity"/>
    <property type="evidence" value="ECO:0007669"/>
    <property type="project" value="InterPro"/>
</dbReference>
<dbReference type="PANTHER" id="PTHR10073:SF12">
    <property type="entry name" value="DNA MISMATCH REPAIR PROTEIN MLH1"/>
    <property type="match status" value="1"/>
</dbReference>
<dbReference type="InterPro" id="IPR020568">
    <property type="entry name" value="Ribosomal_Su5_D2-typ_SF"/>
</dbReference>
<dbReference type="Pfam" id="PF01119">
    <property type="entry name" value="DNA_mis_repair"/>
    <property type="match status" value="1"/>
</dbReference>
<dbReference type="InterPro" id="IPR013507">
    <property type="entry name" value="DNA_mismatch_S5_2-like"/>
</dbReference>
<dbReference type="Pfam" id="PF16413">
    <property type="entry name" value="Mlh1_C"/>
    <property type="match status" value="1"/>
</dbReference>
<dbReference type="Proteomes" id="UP000663855">
    <property type="component" value="Unassembled WGS sequence"/>
</dbReference>
<evidence type="ECO:0000313" key="5">
    <source>
        <dbReference type="Proteomes" id="UP000663855"/>
    </source>
</evidence>
<evidence type="ECO:0000259" key="2">
    <source>
        <dbReference type="SMART" id="SM01340"/>
    </source>
</evidence>
<evidence type="ECO:0000313" key="4">
    <source>
        <dbReference type="EMBL" id="CAF5076810.1"/>
    </source>
</evidence>
<dbReference type="InterPro" id="IPR038973">
    <property type="entry name" value="MutL/Mlh/Pms-like"/>
</dbReference>
<dbReference type="Proteomes" id="UP000681967">
    <property type="component" value="Unassembled WGS sequence"/>
</dbReference>
<dbReference type="AlphaFoldDB" id="A0A814M9B7"/>
<sequence length="207" mass="23455">MTFILFINGRLVDCQPLIKSIQQMYAVLVNKQTSPFVYLDLIMDPTTLDVNIHPSKNEVRFLHADPIIVSIVQAIEHIIVAKSAKQTTTTTQLTFHMTPTSIALVPPTPKDPVETDTSLKKTSSDTTNSTIKKGKFNDECHTDLLNIIRNFVYVGTIDGQSSLIQHDTQLYLVHTRHLFQELFYQLCIYHFGNMGTIRLEPEPPSIE</sequence>
<accession>A0A814M9B7</accession>
<feature type="region of interest" description="Disordered" evidence="1">
    <location>
        <begin position="106"/>
        <end position="128"/>
    </location>
</feature>
<name>A0A814M9B7_9BILA</name>
<gene>
    <name evidence="4" type="ORF">BYL167_LOCUS61380</name>
    <name evidence="3" type="ORF">CJN711_LOCUS5936</name>
</gene>
<protein>
    <recommendedName>
        <fullName evidence="2">DNA mismatch repair protein S5 domain-containing protein</fullName>
    </recommendedName>
</protein>
<dbReference type="GO" id="GO:0006298">
    <property type="term" value="P:mismatch repair"/>
    <property type="evidence" value="ECO:0007669"/>
    <property type="project" value="InterPro"/>
</dbReference>
<dbReference type="Gene3D" id="3.30.230.10">
    <property type="match status" value="1"/>
</dbReference>
<dbReference type="InterPro" id="IPR014721">
    <property type="entry name" value="Ribsml_uS5_D2-typ_fold_subgr"/>
</dbReference>
<dbReference type="SUPFAM" id="SSF54211">
    <property type="entry name" value="Ribosomal protein S5 domain 2-like"/>
    <property type="match status" value="1"/>
</dbReference>
<feature type="compositionally biased region" description="Basic and acidic residues" evidence="1">
    <location>
        <begin position="111"/>
        <end position="123"/>
    </location>
</feature>
<feature type="non-terminal residue" evidence="3">
    <location>
        <position position="1"/>
    </location>
</feature>
<evidence type="ECO:0000313" key="3">
    <source>
        <dbReference type="EMBL" id="CAF1075460.1"/>
    </source>
</evidence>
<dbReference type="InterPro" id="IPR032189">
    <property type="entry name" value="Mlh1_C"/>
</dbReference>
<proteinExistence type="predicted"/>
<dbReference type="EMBL" id="CAJNOV010001700">
    <property type="protein sequence ID" value="CAF1075460.1"/>
    <property type="molecule type" value="Genomic_DNA"/>
</dbReference>
<dbReference type="PANTHER" id="PTHR10073">
    <property type="entry name" value="DNA MISMATCH REPAIR PROTEIN MLH, PMS, MUTL"/>
    <property type="match status" value="1"/>
</dbReference>
<dbReference type="GO" id="GO:0030983">
    <property type="term" value="F:mismatched DNA binding"/>
    <property type="evidence" value="ECO:0007669"/>
    <property type="project" value="InterPro"/>
</dbReference>
<comment type="caution">
    <text evidence="3">The sequence shown here is derived from an EMBL/GenBank/DDBJ whole genome shotgun (WGS) entry which is preliminary data.</text>
</comment>
<dbReference type="GO" id="GO:0140664">
    <property type="term" value="F:ATP-dependent DNA damage sensor activity"/>
    <property type="evidence" value="ECO:0007669"/>
    <property type="project" value="InterPro"/>
</dbReference>